<dbReference type="EMBL" id="CP006720">
    <property type="protein sequence ID" value="AHI58692.1"/>
    <property type="molecule type" value="Genomic_DNA"/>
</dbReference>
<evidence type="ECO:0000256" key="1">
    <source>
        <dbReference type="SAM" id="Phobius"/>
    </source>
</evidence>
<gene>
    <name evidence="2" type="ORF">P344_06970</name>
</gene>
<dbReference type="AlphaFoldDB" id="W0GSC0"/>
<feature type="transmembrane region" description="Helical" evidence="1">
    <location>
        <begin position="12"/>
        <end position="33"/>
    </location>
</feature>
<dbReference type="OrthoDB" id="9869985at2"/>
<evidence type="ECO:0000313" key="3">
    <source>
        <dbReference type="Proteomes" id="UP000019260"/>
    </source>
</evidence>
<reference evidence="2 3" key="1">
    <citation type="submission" date="2013-09" db="EMBL/GenBank/DDBJ databases">
        <title>Complete genome sequence of Spiroplasma mirum suckling mouse cataract agent.</title>
        <authorList>
            <person name="Landry C.A."/>
            <person name="Bastian F.O."/>
            <person name="Thune R.L."/>
        </authorList>
    </citation>
    <scope>NUCLEOTIDE SEQUENCE [LARGE SCALE GENOMIC DNA]</scope>
    <source>
        <strain evidence="2 3">SMCA</strain>
    </source>
</reference>
<evidence type="ECO:0000313" key="2">
    <source>
        <dbReference type="EMBL" id="AHI58692.1"/>
    </source>
</evidence>
<accession>W0GSC0</accession>
<keyword evidence="1" id="KW-1133">Transmembrane helix</keyword>
<dbReference type="RefSeq" id="WP_025317902.1">
    <property type="nucleotide sequence ID" value="NZ_CP002082.1"/>
</dbReference>
<keyword evidence="1" id="KW-0812">Transmembrane</keyword>
<keyword evidence="1" id="KW-0472">Membrane</keyword>
<dbReference type="STRING" id="838561.P344_06970"/>
<dbReference type="Proteomes" id="UP000019260">
    <property type="component" value="Chromosome"/>
</dbReference>
<sequence>MGGNFKLSFIWGYYFLSALRVNVLFSQIIIINRNSDLKLTEFCPKTFSEFINQAFLYNFLVILLFSNNWVMLFWEMINDIAETIEKCNFNEGSLFFSKDNYKEESQSYCRKITNFNFLNFMQFKLINAQENDLVLII</sequence>
<dbReference type="HOGENOM" id="CLU_1863920_0_0_14"/>
<organism evidence="2 3">
    <name type="scientific">Spiroplasma mirum ATCC 29335</name>
    <dbReference type="NCBI Taxonomy" id="838561"/>
    <lineage>
        <taxon>Bacteria</taxon>
        <taxon>Bacillati</taxon>
        <taxon>Mycoplasmatota</taxon>
        <taxon>Mollicutes</taxon>
        <taxon>Entomoplasmatales</taxon>
        <taxon>Spiroplasmataceae</taxon>
        <taxon>Spiroplasma</taxon>
    </lineage>
</organism>
<protein>
    <submittedName>
        <fullName evidence="2">Uncharacterized protein</fullName>
    </submittedName>
</protein>
<dbReference type="KEGG" id="smir:SMM_1172"/>
<keyword evidence="3" id="KW-1185">Reference proteome</keyword>
<dbReference type="PATRIC" id="fig|838561.3.peg.1341"/>
<name>W0GSC0_9MOLU</name>
<dbReference type="KEGG" id="smia:P344_06970"/>
<proteinExistence type="predicted"/>
<feature type="transmembrane region" description="Helical" evidence="1">
    <location>
        <begin position="54"/>
        <end position="74"/>
    </location>
</feature>